<gene>
    <name evidence="2" type="ORF">SKAU_G00119510</name>
</gene>
<keyword evidence="3" id="KW-1185">Reference proteome</keyword>
<sequence length="207" mass="22806">MFRSPFALSVMQGGAWDIKFTYLGIPRMIWGLYPSKRDKHVMALKAYQILNSLFPLFNLTRSSCRWGFLQNPSWGKGSAAQSWRCRTAWTGRERPTAQRRVLHSETGNTSLTATPDCGLPYGSDPEDGDQTEATCTLPHEAQIAEKILDEDDELRNLSVTVTDARGGTGADAEEQRGRGEPHLGPPYASRAPAKPPRSSAPPPPIPL</sequence>
<evidence type="ECO:0000313" key="3">
    <source>
        <dbReference type="Proteomes" id="UP001152622"/>
    </source>
</evidence>
<feature type="region of interest" description="Disordered" evidence="1">
    <location>
        <begin position="159"/>
        <end position="207"/>
    </location>
</feature>
<protein>
    <submittedName>
        <fullName evidence="2">Uncharacterized protein</fullName>
    </submittedName>
</protein>
<evidence type="ECO:0000256" key="1">
    <source>
        <dbReference type="SAM" id="MobiDB-lite"/>
    </source>
</evidence>
<evidence type="ECO:0000313" key="2">
    <source>
        <dbReference type="EMBL" id="KAJ8363120.1"/>
    </source>
</evidence>
<feature type="region of interest" description="Disordered" evidence="1">
    <location>
        <begin position="95"/>
        <end position="132"/>
    </location>
</feature>
<dbReference type="Proteomes" id="UP001152622">
    <property type="component" value="Chromosome 4"/>
</dbReference>
<dbReference type="EMBL" id="JAINUF010000004">
    <property type="protein sequence ID" value="KAJ8363120.1"/>
    <property type="molecule type" value="Genomic_DNA"/>
</dbReference>
<organism evidence="2 3">
    <name type="scientific">Synaphobranchus kaupii</name>
    <name type="common">Kaup's arrowtooth eel</name>
    <dbReference type="NCBI Taxonomy" id="118154"/>
    <lineage>
        <taxon>Eukaryota</taxon>
        <taxon>Metazoa</taxon>
        <taxon>Chordata</taxon>
        <taxon>Craniata</taxon>
        <taxon>Vertebrata</taxon>
        <taxon>Euteleostomi</taxon>
        <taxon>Actinopterygii</taxon>
        <taxon>Neopterygii</taxon>
        <taxon>Teleostei</taxon>
        <taxon>Anguilliformes</taxon>
        <taxon>Synaphobranchidae</taxon>
        <taxon>Synaphobranchus</taxon>
    </lineage>
</organism>
<proteinExistence type="predicted"/>
<comment type="caution">
    <text evidence="2">The sequence shown here is derived from an EMBL/GenBank/DDBJ whole genome shotgun (WGS) entry which is preliminary data.</text>
</comment>
<accession>A0A9Q1FNV1</accession>
<name>A0A9Q1FNV1_SYNKA</name>
<feature type="compositionally biased region" description="Pro residues" evidence="1">
    <location>
        <begin position="193"/>
        <end position="207"/>
    </location>
</feature>
<reference evidence="2" key="1">
    <citation type="journal article" date="2023" name="Science">
        <title>Genome structures resolve the early diversification of teleost fishes.</title>
        <authorList>
            <person name="Parey E."/>
            <person name="Louis A."/>
            <person name="Montfort J."/>
            <person name="Bouchez O."/>
            <person name="Roques C."/>
            <person name="Iampietro C."/>
            <person name="Lluch J."/>
            <person name="Castinel A."/>
            <person name="Donnadieu C."/>
            <person name="Desvignes T."/>
            <person name="Floi Bucao C."/>
            <person name="Jouanno E."/>
            <person name="Wen M."/>
            <person name="Mejri S."/>
            <person name="Dirks R."/>
            <person name="Jansen H."/>
            <person name="Henkel C."/>
            <person name="Chen W.J."/>
            <person name="Zahm M."/>
            <person name="Cabau C."/>
            <person name="Klopp C."/>
            <person name="Thompson A.W."/>
            <person name="Robinson-Rechavi M."/>
            <person name="Braasch I."/>
            <person name="Lecointre G."/>
            <person name="Bobe J."/>
            <person name="Postlethwait J.H."/>
            <person name="Berthelot C."/>
            <person name="Roest Crollius H."/>
            <person name="Guiguen Y."/>
        </authorList>
    </citation>
    <scope>NUCLEOTIDE SEQUENCE</scope>
    <source>
        <strain evidence="2">WJC10195</strain>
    </source>
</reference>
<dbReference type="AlphaFoldDB" id="A0A9Q1FNV1"/>